<keyword evidence="1" id="KW-0677">Repeat</keyword>
<evidence type="ECO:0000259" key="6">
    <source>
        <dbReference type="Pfam" id="PF12770"/>
    </source>
</evidence>
<reference evidence="7 8" key="1">
    <citation type="submission" date="2017-06" db="EMBL/GenBank/DDBJ databases">
        <authorList>
            <person name="Kim H.J."/>
            <person name="Triplett B.A."/>
        </authorList>
    </citation>
    <scope>NUCLEOTIDE SEQUENCE [LARGE SCALE GENOMIC DNA]</scope>
    <source>
        <strain evidence="7 8">DSM 19307</strain>
    </source>
</reference>
<gene>
    <name evidence="7" type="ORF">SAMN05421640_0035</name>
</gene>
<keyword evidence="8" id="KW-1185">Reference proteome</keyword>
<dbReference type="InterPro" id="IPR019734">
    <property type="entry name" value="TPR_rpt"/>
</dbReference>
<keyword evidence="5" id="KW-0732">Signal</keyword>
<feature type="signal peptide" evidence="5">
    <location>
        <begin position="1"/>
        <end position="19"/>
    </location>
</feature>
<dbReference type="Gene3D" id="1.25.40.10">
    <property type="entry name" value="Tetratricopeptide repeat domain"/>
    <property type="match status" value="3"/>
</dbReference>
<dbReference type="OrthoDB" id="9771112at2"/>
<dbReference type="Pfam" id="PF12770">
    <property type="entry name" value="CHAT"/>
    <property type="match status" value="1"/>
</dbReference>
<keyword evidence="4" id="KW-0175">Coiled coil</keyword>
<evidence type="ECO:0000256" key="1">
    <source>
        <dbReference type="ARBA" id="ARBA00022737"/>
    </source>
</evidence>
<feature type="repeat" description="TPR" evidence="3">
    <location>
        <begin position="355"/>
        <end position="388"/>
    </location>
</feature>
<dbReference type="SUPFAM" id="SSF48452">
    <property type="entry name" value="TPR-like"/>
    <property type="match status" value="4"/>
</dbReference>
<dbReference type="AlphaFoldDB" id="A0A239E931"/>
<accession>A0A239E931</accession>
<dbReference type="Pfam" id="PF13424">
    <property type="entry name" value="TPR_12"/>
    <property type="match status" value="3"/>
</dbReference>
<feature type="repeat" description="TPR" evidence="3">
    <location>
        <begin position="271"/>
        <end position="304"/>
    </location>
</feature>
<dbReference type="Proteomes" id="UP000198393">
    <property type="component" value="Unassembled WGS sequence"/>
</dbReference>
<dbReference type="InterPro" id="IPR024983">
    <property type="entry name" value="CHAT_dom"/>
</dbReference>
<name>A0A239E931_EKHLU</name>
<evidence type="ECO:0000256" key="2">
    <source>
        <dbReference type="ARBA" id="ARBA00022803"/>
    </source>
</evidence>
<dbReference type="PANTHER" id="PTHR45641:SF19">
    <property type="entry name" value="NEPHROCYSTIN-3"/>
    <property type="match status" value="1"/>
</dbReference>
<keyword evidence="2 3" id="KW-0802">TPR repeat</keyword>
<feature type="coiled-coil region" evidence="4">
    <location>
        <begin position="569"/>
        <end position="606"/>
    </location>
</feature>
<feature type="repeat" description="TPR" evidence="3">
    <location>
        <begin position="397"/>
        <end position="430"/>
    </location>
</feature>
<evidence type="ECO:0000313" key="7">
    <source>
        <dbReference type="EMBL" id="SNS41205.1"/>
    </source>
</evidence>
<evidence type="ECO:0000256" key="3">
    <source>
        <dbReference type="PROSITE-ProRule" id="PRU00339"/>
    </source>
</evidence>
<organism evidence="7 8">
    <name type="scientific">Ekhidna lutea</name>
    <dbReference type="NCBI Taxonomy" id="447679"/>
    <lineage>
        <taxon>Bacteria</taxon>
        <taxon>Pseudomonadati</taxon>
        <taxon>Bacteroidota</taxon>
        <taxon>Cytophagia</taxon>
        <taxon>Cytophagales</taxon>
        <taxon>Reichenbachiellaceae</taxon>
        <taxon>Ekhidna</taxon>
    </lineage>
</organism>
<dbReference type="PANTHER" id="PTHR45641">
    <property type="entry name" value="TETRATRICOPEPTIDE REPEAT PROTEIN (AFU_ORTHOLOGUE AFUA_6G03870)"/>
    <property type="match status" value="1"/>
</dbReference>
<dbReference type="InterPro" id="IPR011990">
    <property type="entry name" value="TPR-like_helical_dom_sf"/>
</dbReference>
<dbReference type="Pfam" id="PF13176">
    <property type="entry name" value="TPR_7"/>
    <property type="match status" value="1"/>
</dbReference>
<evidence type="ECO:0000313" key="8">
    <source>
        <dbReference type="Proteomes" id="UP000198393"/>
    </source>
</evidence>
<dbReference type="PROSITE" id="PS50005">
    <property type="entry name" value="TPR"/>
    <property type="match status" value="4"/>
</dbReference>
<feature type="chain" id="PRO_5013099665" evidence="5">
    <location>
        <begin position="20"/>
        <end position="993"/>
    </location>
</feature>
<feature type="repeat" description="TPR" evidence="3">
    <location>
        <begin position="104"/>
        <end position="137"/>
    </location>
</feature>
<proteinExistence type="predicted"/>
<sequence>MKNILAGIFFSCLFSLSHAQYVNQLIAEAEENLEKNHWEQAARGFKNILENYIDDLTYLQRANIYNNVGFLDLQLLDPFEAERNLNLSILYHEEAGIPNQKDYADALLNMGILYLEQVEFDLARRYIQKSLDILDELPGQKIEYWIARSKLAFLYEEAGSYTLALSIYNNCYDQLVASGNDLSPDFAEICSHKGRILILTGDPIEGEKFINLSNTIYQSLGRNYDVQRAESMESLALFYERMGRYGDAEKTLLDALELKKSIPDEAEILIISTLNDLGILYNRLGNISKAREMFIEVVKESEENIGTDHPFYATAKNNLGTLALTEGNVVEARDMFVDALETYRKKFGSNHPYYANTLNNLARVERKLGNNEKAEEYYMEVLRIDEKIYGKDHPDYATTLINVGVLYSSLGREHEAEKYYQEAVLIRQRVLGAKHPAYGSALEYMGMHCLAINKFKEAEKLFREAIEIQIGLIGTLFPIMTEQERQAFFQNITSNIDRYNYIAFTQLEENPDLIKRIFDFQIKTKAILFNTSDKVREKVLESTDPELKSKYRTWQSDKRLLASYYQMGVQELEQLNVNLQYEESQVERQEKELMILLENFAGLLQKVDEDWQTVQNFVKPDHAIVEIVKVKEFKSLTSDESTLFGFTDYTKYLAIIFKNGETEPEYVVLGDDFRTDEQHYTRYKNAMLFNIGAQETYNIFWKPIDEKVVGVNNVLMVPDGIYYKMNPNVLATTTGKHVIDNYYVSYLTSAKDLFRKDVEIFNKKSYLFGNPAFSNGDTDNRLNLAPLPGAAAEIQKIEGLLQAEWNVRSYLDEDANELKIRSAYNPTILHIATHGFYGDRFNFIAANSPINNSLFKSGIYLTGASETFSRFLDGIATIPENDGILTAYEAMNLDLSRTKLVVLSACESGLGEITNGEGVYGLQRAFMVAGARNIITSLSKVDDAATSELMTLFYQKLVETNEVRESLKYAQLKLREKYSDPKVWGAFILTGNG</sequence>
<feature type="domain" description="CHAT" evidence="6">
    <location>
        <begin position="693"/>
        <end position="992"/>
    </location>
</feature>
<protein>
    <submittedName>
        <fullName evidence="7">CHAT domain-containing protein</fullName>
    </submittedName>
</protein>
<dbReference type="RefSeq" id="WP_089354831.1">
    <property type="nucleotide sequence ID" value="NZ_FZPD01000001.1"/>
</dbReference>
<dbReference type="SMART" id="SM00028">
    <property type="entry name" value="TPR"/>
    <property type="match status" value="8"/>
</dbReference>
<evidence type="ECO:0000256" key="5">
    <source>
        <dbReference type="SAM" id="SignalP"/>
    </source>
</evidence>
<evidence type="ECO:0000256" key="4">
    <source>
        <dbReference type="SAM" id="Coils"/>
    </source>
</evidence>
<dbReference type="EMBL" id="FZPD01000001">
    <property type="protein sequence ID" value="SNS41205.1"/>
    <property type="molecule type" value="Genomic_DNA"/>
</dbReference>